<dbReference type="Pfam" id="PF01497">
    <property type="entry name" value="Peripla_BP_2"/>
    <property type="match status" value="1"/>
</dbReference>
<dbReference type="Proteomes" id="UP000294927">
    <property type="component" value="Unassembled WGS sequence"/>
</dbReference>
<proteinExistence type="inferred from homology"/>
<feature type="chain" id="PRO_5020904461" evidence="2">
    <location>
        <begin position="24"/>
        <end position="342"/>
    </location>
</feature>
<dbReference type="RefSeq" id="WP_133902656.1">
    <property type="nucleotide sequence ID" value="NZ_SOCP01000004.1"/>
</dbReference>
<dbReference type="PANTHER" id="PTHR30535:SF7">
    <property type="entry name" value="IRON(III) DICITRATE-BINDING PROTEIN"/>
    <property type="match status" value="1"/>
</dbReference>
<name>A0A4V3FU27_9PSEU</name>
<dbReference type="SUPFAM" id="SSF53807">
    <property type="entry name" value="Helical backbone' metal receptor"/>
    <property type="match status" value="1"/>
</dbReference>
<dbReference type="PROSITE" id="PS51257">
    <property type="entry name" value="PROKAR_LIPOPROTEIN"/>
    <property type="match status" value="1"/>
</dbReference>
<comment type="similarity">
    <text evidence="1">Belongs to the bacterial solute-binding protein 8 family.</text>
</comment>
<accession>A0A4V3FU27</accession>
<evidence type="ECO:0000256" key="1">
    <source>
        <dbReference type="ARBA" id="ARBA00008814"/>
    </source>
</evidence>
<dbReference type="EMBL" id="SOCP01000004">
    <property type="protein sequence ID" value="TDV53611.1"/>
    <property type="molecule type" value="Genomic_DNA"/>
</dbReference>
<protein>
    <submittedName>
        <fullName evidence="4">Iron complex transport system substrate-binding protein</fullName>
    </submittedName>
</protein>
<sequence length="342" mass="35697">MKVKHIAAAAAAVVCLAATACSAATTSADPTSGAPTAGYPVTIRNCGKEYTFKEAPKRVVVMNGGSVAEVSALLELGLGDRIVANAQSYGASEVPGRAAAIAKLPTGDIKLNDMMDIPREAMIGLAPDFVISTYNGGFRAEAGFATREDLAAVGANTYAPESSCGEVSTVSGTPSIEDSYTLLRDLGRIFGVSEKAEKVIADSKNEIADIQAKVGNLPKKKAMLIIPGMAMGSEFSSVGGTAIWNDIMAKAGVDNVFATASDQMFANPSREQVAKADVEVLVVVDYMSEDPDADAAKLFGEFPQWDAAKKKSYVVLSDSIYLGPSNDIAVDKIAHVAHEEAF</sequence>
<evidence type="ECO:0000313" key="5">
    <source>
        <dbReference type="Proteomes" id="UP000294927"/>
    </source>
</evidence>
<dbReference type="AlphaFoldDB" id="A0A4V3FU27"/>
<dbReference type="PANTHER" id="PTHR30535">
    <property type="entry name" value="VITAMIN B12-BINDING PROTEIN"/>
    <property type="match status" value="1"/>
</dbReference>
<dbReference type="PROSITE" id="PS50983">
    <property type="entry name" value="FE_B12_PBP"/>
    <property type="match status" value="1"/>
</dbReference>
<comment type="caution">
    <text evidence="4">The sequence shown here is derived from an EMBL/GenBank/DDBJ whole genome shotgun (WGS) entry which is preliminary data.</text>
</comment>
<keyword evidence="5" id="KW-1185">Reference proteome</keyword>
<feature type="domain" description="Fe/B12 periplasmic-binding" evidence="3">
    <location>
        <begin position="58"/>
        <end position="342"/>
    </location>
</feature>
<dbReference type="InterPro" id="IPR002491">
    <property type="entry name" value="ABC_transptr_periplasmic_BD"/>
</dbReference>
<dbReference type="OrthoDB" id="9797850at2"/>
<evidence type="ECO:0000313" key="4">
    <source>
        <dbReference type="EMBL" id="TDV53611.1"/>
    </source>
</evidence>
<evidence type="ECO:0000259" key="3">
    <source>
        <dbReference type="PROSITE" id="PS50983"/>
    </source>
</evidence>
<feature type="signal peptide" evidence="2">
    <location>
        <begin position="1"/>
        <end position="23"/>
    </location>
</feature>
<evidence type="ECO:0000256" key="2">
    <source>
        <dbReference type="SAM" id="SignalP"/>
    </source>
</evidence>
<gene>
    <name evidence="4" type="ORF">CLV71_10479</name>
</gene>
<dbReference type="Gene3D" id="3.40.50.1980">
    <property type="entry name" value="Nitrogenase molybdenum iron protein domain"/>
    <property type="match status" value="2"/>
</dbReference>
<dbReference type="InterPro" id="IPR050902">
    <property type="entry name" value="ABC_Transporter_SBP"/>
</dbReference>
<organism evidence="4 5">
    <name type="scientific">Actinophytocola oryzae</name>
    <dbReference type="NCBI Taxonomy" id="502181"/>
    <lineage>
        <taxon>Bacteria</taxon>
        <taxon>Bacillati</taxon>
        <taxon>Actinomycetota</taxon>
        <taxon>Actinomycetes</taxon>
        <taxon>Pseudonocardiales</taxon>
        <taxon>Pseudonocardiaceae</taxon>
    </lineage>
</organism>
<keyword evidence="2" id="KW-0732">Signal</keyword>
<reference evidence="4 5" key="1">
    <citation type="submission" date="2019-03" db="EMBL/GenBank/DDBJ databases">
        <title>Genomic Encyclopedia of Archaeal and Bacterial Type Strains, Phase II (KMG-II): from individual species to whole genera.</title>
        <authorList>
            <person name="Goeker M."/>
        </authorList>
    </citation>
    <scope>NUCLEOTIDE SEQUENCE [LARGE SCALE GENOMIC DNA]</scope>
    <source>
        <strain evidence="4 5">DSM 45499</strain>
    </source>
</reference>